<sequence length="152" mass="16518">MNSRTIDGPIGAPRHHLLDRRALLLQGGLTAAGLVLEGTGLSAAAPRRVVALIANSLSNTLTLGDGDTVEPFGTLPVGHEPHKFRQSPDGRTVYSCNTTGNELIEIDLSTLRPIRHIPMLDPYNVGFTKDGRHLYKLAYRHTFVEVHDAGTF</sequence>
<dbReference type="AlphaFoldDB" id="A0A537LRM2"/>
<dbReference type="SUPFAM" id="SSF50974">
    <property type="entry name" value="Nitrous oxide reductase, N-terminal domain"/>
    <property type="match status" value="1"/>
</dbReference>
<evidence type="ECO:0008006" key="4">
    <source>
        <dbReference type="Google" id="ProtNLM"/>
    </source>
</evidence>
<dbReference type="InterPro" id="IPR011045">
    <property type="entry name" value="N2O_reductase_N"/>
</dbReference>
<dbReference type="PROSITE" id="PS51318">
    <property type="entry name" value="TAT"/>
    <property type="match status" value="1"/>
</dbReference>
<comment type="cofactor">
    <cofactor evidence="1">
        <name>Cu cation</name>
        <dbReference type="ChEBI" id="CHEBI:23378"/>
    </cofactor>
</comment>
<comment type="caution">
    <text evidence="2">The sequence shown here is derived from an EMBL/GenBank/DDBJ whole genome shotgun (WGS) entry which is preliminary data.</text>
</comment>
<gene>
    <name evidence="2" type="ORF">E6H02_07830</name>
</gene>
<evidence type="ECO:0000256" key="1">
    <source>
        <dbReference type="ARBA" id="ARBA00001935"/>
    </source>
</evidence>
<protein>
    <recommendedName>
        <fullName evidence="4">YncE family protein</fullName>
    </recommendedName>
</protein>
<feature type="non-terminal residue" evidence="2">
    <location>
        <position position="152"/>
    </location>
</feature>
<reference evidence="2 3" key="1">
    <citation type="journal article" date="2019" name="Nat. Microbiol.">
        <title>Mediterranean grassland soil C-N compound turnover is dependent on rainfall and depth, and is mediated by genomically divergent microorganisms.</title>
        <authorList>
            <person name="Diamond S."/>
            <person name="Andeer P.F."/>
            <person name="Li Z."/>
            <person name="Crits-Christoph A."/>
            <person name="Burstein D."/>
            <person name="Anantharaman K."/>
            <person name="Lane K.R."/>
            <person name="Thomas B.C."/>
            <person name="Pan C."/>
            <person name="Northen T.R."/>
            <person name="Banfield J.F."/>
        </authorList>
    </citation>
    <scope>NUCLEOTIDE SEQUENCE [LARGE SCALE GENOMIC DNA]</scope>
    <source>
        <strain evidence="2">NP_5</strain>
    </source>
</reference>
<dbReference type="Gene3D" id="2.130.10.10">
    <property type="entry name" value="YVTN repeat-like/Quinoprotein amine dehydrogenase"/>
    <property type="match status" value="1"/>
</dbReference>
<evidence type="ECO:0000313" key="3">
    <source>
        <dbReference type="Proteomes" id="UP000320393"/>
    </source>
</evidence>
<organism evidence="2 3">
    <name type="scientific">Candidatus Segetimicrobium genomatis</name>
    <dbReference type="NCBI Taxonomy" id="2569760"/>
    <lineage>
        <taxon>Bacteria</taxon>
        <taxon>Bacillati</taxon>
        <taxon>Candidatus Sysuimicrobiota</taxon>
        <taxon>Candidatus Sysuimicrobiia</taxon>
        <taxon>Candidatus Sysuimicrobiales</taxon>
        <taxon>Candidatus Segetimicrobiaceae</taxon>
        <taxon>Candidatus Segetimicrobium</taxon>
    </lineage>
</organism>
<evidence type="ECO:0000313" key="2">
    <source>
        <dbReference type="EMBL" id="TMJ10654.1"/>
    </source>
</evidence>
<dbReference type="InterPro" id="IPR006311">
    <property type="entry name" value="TAT_signal"/>
</dbReference>
<dbReference type="Proteomes" id="UP000320393">
    <property type="component" value="Unassembled WGS sequence"/>
</dbReference>
<dbReference type="EMBL" id="VBAM01000289">
    <property type="protein sequence ID" value="TMJ10654.1"/>
    <property type="molecule type" value="Genomic_DNA"/>
</dbReference>
<accession>A0A537LRM2</accession>
<name>A0A537LRM2_9BACT</name>
<proteinExistence type="predicted"/>
<dbReference type="InterPro" id="IPR015943">
    <property type="entry name" value="WD40/YVTN_repeat-like_dom_sf"/>
</dbReference>